<dbReference type="InterPro" id="IPR015856">
    <property type="entry name" value="ABC_transpr_CbiO/EcfA_su"/>
</dbReference>
<evidence type="ECO:0000256" key="10">
    <source>
        <dbReference type="ARBA" id="ARBA00025157"/>
    </source>
</evidence>
<dbReference type="EC" id="3.6.3.-" evidence="12"/>
<dbReference type="InterPro" id="IPR017871">
    <property type="entry name" value="ABC_transporter-like_CS"/>
</dbReference>
<dbReference type="PROSITE" id="PS00211">
    <property type="entry name" value="ABC_TRANSPORTER_1"/>
    <property type="match status" value="1"/>
</dbReference>
<evidence type="ECO:0000256" key="7">
    <source>
        <dbReference type="ARBA" id="ARBA00022840"/>
    </source>
</evidence>
<evidence type="ECO:0000313" key="13">
    <source>
        <dbReference type="Proteomes" id="UP000276899"/>
    </source>
</evidence>
<proteinExistence type="inferred from homology"/>
<dbReference type="GO" id="GO:0005524">
    <property type="term" value="F:ATP binding"/>
    <property type="evidence" value="ECO:0007669"/>
    <property type="project" value="UniProtKB-KW"/>
</dbReference>
<dbReference type="GO" id="GO:0042626">
    <property type="term" value="F:ATPase-coupled transmembrane transporter activity"/>
    <property type="evidence" value="ECO:0007669"/>
    <property type="project" value="TreeGrafter"/>
</dbReference>
<evidence type="ECO:0000256" key="6">
    <source>
        <dbReference type="ARBA" id="ARBA00022741"/>
    </source>
</evidence>
<keyword evidence="5" id="KW-0677">Repeat</keyword>
<keyword evidence="6" id="KW-0547">Nucleotide-binding</keyword>
<comment type="subcellular location">
    <subcellularLocation>
        <location evidence="1">Cell membrane</location>
        <topology evidence="1">Peripheral membrane protein</topology>
    </subcellularLocation>
</comment>
<evidence type="ECO:0000313" key="12">
    <source>
        <dbReference type="EMBL" id="VEG75665.1"/>
    </source>
</evidence>
<dbReference type="KEGG" id="asla:NCTC11923_02337"/>
<keyword evidence="8" id="KW-1278">Translocase</keyword>
<dbReference type="InterPro" id="IPR003593">
    <property type="entry name" value="AAA+_ATPase"/>
</dbReference>
<evidence type="ECO:0000256" key="1">
    <source>
        <dbReference type="ARBA" id="ARBA00004202"/>
    </source>
</evidence>
<comment type="function">
    <text evidence="10">Probably part of an ABC transporter complex. Responsible for energy coupling to the transport system.</text>
</comment>
<keyword evidence="3" id="KW-0813">Transport</keyword>
<dbReference type="SUPFAM" id="SSF52540">
    <property type="entry name" value="P-loop containing nucleoside triphosphate hydrolases"/>
    <property type="match status" value="2"/>
</dbReference>
<dbReference type="InterPro" id="IPR027417">
    <property type="entry name" value="P-loop_NTPase"/>
</dbReference>
<dbReference type="InterPro" id="IPR003439">
    <property type="entry name" value="ABC_transporter-like_ATP-bd"/>
</dbReference>
<gene>
    <name evidence="12" type="primary">ykoD_2</name>
    <name evidence="12" type="ORF">NCTC11923_02337</name>
</gene>
<dbReference type="Gene3D" id="3.40.50.300">
    <property type="entry name" value="P-loop containing nucleotide triphosphate hydrolases"/>
    <property type="match status" value="2"/>
</dbReference>
<keyword evidence="4" id="KW-1003">Cell membrane</keyword>
<evidence type="ECO:0000256" key="5">
    <source>
        <dbReference type="ARBA" id="ARBA00022737"/>
    </source>
</evidence>
<comment type="similarity">
    <text evidence="2">Belongs to the ABC transporter superfamily.</text>
</comment>
<dbReference type="AlphaFoldDB" id="A0A448KFG6"/>
<dbReference type="SMART" id="SM00382">
    <property type="entry name" value="AAA"/>
    <property type="match status" value="2"/>
</dbReference>
<evidence type="ECO:0000256" key="3">
    <source>
        <dbReference type="ARBA" id="ARBA00022448"/>
    </source>
</evidence>
<dbReference type="CDD" id="cd03225">
    <property type="entry name" value="ABC_cobalt_CbiO_domain1"/>
    <property type="match status" value="1"/>
</dbReference>
<dbReference type="InterPro" id="IPR050095">
    <property type="entry name" value="ECF_ABC_transporter_ATP-bd"/>
</dbReference>
<dbReference type="GO" id="GO:0043190">
    <property type="term" value="C:ATP-binding cassette (ABC) transporter complex"/>
    <property type="evidence" value="ECO:0007669"/>
    <property type="project" value="TreeGrafter"/>
</dbReference>
<evidence type="ECO:0000256" key="2">
    <source>
        <dbReference type="ARBA" id="ARBA00005417"/>
    </source>
</evidence>
<evidence type="ECO:0000256" key="9">
    <source>
        <dbReference type="ARBA" id="ARBA00023136"/>
    </source>
</evidence>
<reference evidence="12 13" key="1">
    <citation type="submission" date="2018-12" db="EMBL/GenBank/DDBJ databases">
        <authorList>
            <consortium name="Pathogen Informatics"/>
        </authorList>
    </citation>
    <scope>NUCLEOTIDE SEQUENCE [LARGE SCALE GENOMIC DNA]</scope>
    <source>
        <strain evidence="12 13">NCTC11923</strain>
    </source>
</reference>
<dbReference type="PROSITE" id="PS50893">
    <property type="entry name" value="ABC_TRANSPORTER_2"/>
    <property type="match status" value="2"/>
</dbReference>
<keyword evidence="12" id="KW-0378">Hydrolase</keyword>
<feature type="domain" description="ABC transporter" evidence="11">
    <location>
        <begin position="284"/>
        <end position="467"/>
    </location>
</feature>
<evidence type="ECO:0000256" key="4">
    <source>
        <dbReference type="ARBA" id="ARBA00022475"/>
    </source>
</evidence>
<dbReference type="STRING" id="1278298.GCA_000428685_01327"/>
<dbReference type="Proteomes" id="UP000276899">
    <property type="component" value="Chromosome"/>
</dbReference>
<keyword evidence="7 12" id="KW-0067">ATP-binding</keyword>
<sequence length="467" mass="50828">MDVSIRDVSYTAPTGQQVLDRVSLKPPAGRLTLVCGASGSGKTTLVRLVNGLIPHFHHGERTGEVLIGGREVARIPLGEMGRFTATVFQNPATQFFTTTVADELAFAAQNYGVPPEEIIRRRLGALKELGLEDLADRDLRGLSGGQLQKVACAQALTQQAPVILLDEPTSNLDPEGIEGIRSVIARLKALKRTIIVAEHRVHFLGGLVDQAVVMDDGRIVRRMSGAELFSMGDAERRRLGLRSLTRPELPRRTCCGSPLEVVDVPAVRAAGASRARGPKERRGLVISDMVVERGGRRILDLEHLDFPEGRVTGIIGANGIGKTTLVRAICRLQRCQRRARIELDGRPLGRGQAFLVMQDVHRQLFAESVADEASAHRLQRLGLAALADRHPLSLSGGQKQRLVIATAIDQDARVIILDEPTSGVDHRHLLSIATELRALAAQGRVVIVVSHDDEFLAECADRIIRLL</sequence>
<protein>
    <submittedName>
        <fullName evidence="12">HMP/thiamine import ATP-binding protein YkoD</fullName>
        <ecNumber evidence="12">3.6.3.-</ecNumber>
    </submittedName>
</protein>
<dbReference type="PANTHER" id="PTHR43553">
    <property type="entry name" value="HEAVY METAL TRANSPORTER"/>
    <property type="match status" value="1"/>
</dbReference>
<dbReference type="Pfam" id="PF00005">
    <property type="entry name" value="ABC_tran"/>
    <property type="match status" value="2"/>
</dbReference>
<feature type="domain" description="ABC transporter" evidence="11">
    <location>
        <begin position="3"/>
        <end position="241"/>
    </location>
</feature>
<keyword evidence="13" id="KW-1185">Reference proteome</keyword>
<evidence type="ECO:0000259" key="11">
    <source>
        <dbReference type="PROSITE" id="PS50893"/>
    </source>
</evidence>
<dbReference type="PANTHER" id="PTHR43553:SF23">
    <property type="entry name" value="ABC TRANSPORTER ATP-BINDING COMPONENT"/>
    <property type="match status" value="1"/>
</dbReference>
<accession>A0A448KFG6</accession>
<keyword evidence="9" id="KW-0472">Membrane</keyword>
<evidence type="ECO:0000256" key="8">
    <source>
        <dbReference type="ARBA" id="ARBA00022967"/>
    </source>
</evidence>
<dbReference type="EMBL" id="LR134363">
    <property type="protein sequence ID" value="VEG75665.1"/>
    <property type="molecule type" value="Genomic_DNA"/>
</dbReference>
<name>A0A448KFG6_9ACTO</name>
<organism evidence="12 13">
    <name type="scientific">Actinomyces slackii</name>
    <dbReference type="NCBI Taxonomy" id="52774"/>
    <lineage>
        <taxon>Bacteria</taxon>
        <taxon>Bacillati</taxon>
        <taxon>Actinomycetota</taxon>
        <taxon>Actinomycetes</taxon>
        <taxon>Actinomycetales</taxon>
        <taxon>Actinomycetaceae</taxon>
        <taxon>Actinomyces</taxon>
    </lineage>
</organism>
<dbReference type="GO" id="GO:0016887">
    <property type="term" value="F:ATP hydrolysis activity"/>
    <property type="evidence" value="ECO:0007669"/>
    <property type="project" value="InterPro"/>
</dbReference>